<reference evidence="2" key="1">
    <citation type="submission" date="2020-02" db="EMBL/GenBank/DDBJ databases">
        <authorList>
            <person name="Meier V. D."/>
        </authorList>
    </citation>
    <scope>NUCLEOTIDE SEQUENCE</scope>
    <source>
        <strain evidence="2">AVDCRST_MAG13</strain>
    </source>
</reference>
<feature type="compositionally biased region" description="Basic and acidic residues" evidence="1">
    <location>
        <begin position="165"/>
        <end position="195"/>
    </location>
</feature>
<organism evidence="2">
    <name type="scientific">uncultured Solirubrobacteraceae bacterium</name>
    <dbReference type="NCBI Taxonomy" id="1162706"/>
    <lineage>
        <taxon>Bacteria</taxon>
        <taxon>Bacillati</taxon>
        <taxon>Actinomycetota</taxon>
        <taxon>Thermoleophilia</taxon>
        <taxon>Solirubrobacterales</taxon>
        <taxon>Solirubrobacteraceae</taxon>
        <taxon>environmental samples</taxon>
    </lineage>
</organism>
<feature type="non-terminal residue" evidence="2">
    <location>
        <position position="1"/>
    </location>
</feature>
<feature type="compositionally biased region" description="Basic residues" evidence="1">
    <location>
        <begin position="28"/>
        <end position="40"/>
    </location>
</feature>
<dbReference type="EMBL" id="CADCVO010000235">
    <property type="protein sequence ID" value="CAA9487032.1"/>
    <property type="molecule type" value="Genomic_DNA"/>
</dbReference>
<dbReference type="AlphaFoldDB" id="A0A6J4S9X4"/>
<feature type="compositionally biased region" description="Low complexity" evidence="1">
    <location>
        <begin position="241"/>
        <end position="255"/>
    </location>
</feature>
<keyword evidence="2" id="KW-0418">Kinase</keyword>
<feature type="compositionally biased region" description="Basic residues" evidence="1">
    <location>
        <begin position="99"/>
        <end position="128"/>
    </location>
</feature>
<proteinExistence type="predicted"/>
<feature type="region of interest" description="Disordered" evidence="1">
    <location>
        <begin position="1"/>
        <end position="20"/>
    </location>
</feature>
<feature type="compositionally biased region" description="Basic residues" evidence="1">
    <location>
        <begin position="213"/>
        <end position="222"/>
    </location>
</feature>
<feature type="compositionally biased region" description="Basic and acidic residues" evidence="1">
    <location>
        <begin position="8"/>
        <end position="18"/>
    </location>
</feature>
<feature type="compositionally biased region" description="Basic residues" evidence="1">
    <location>
        <begin position="135"/>
        <end position="164"/>
    </location>
</feature>
<name>A0A6J4S9X4_9ACTN</name>
<dbReference type="EC" id="2.7.1.33" evidence="2"/>
<accession>A0A6J4S9X4</accession>
<evidence type="ECO:0000256" key="1">
    <source>
        <dbReference type="SAM" id="MobiDB-lite"/>
    </source>
</evidence>
<feature type="region of interest" description="Disordered" evidence="1">
    <location>
        <begin position="28"/>
        <end position="255"/>
    </location>
</feature>
<dbReference type="GO" id="GO:0004594">
    <property type="term" value="F:pantothenate kinase activity"/>
    <property type="evidence" value="ECO:0007669"/>
    <property type="project" value="UniProtKB-EC"/>
</dbReference>
<feature type="compositionally biased region" description="Basic and acidic residues" evidence="1">
    <location>
        <begin position="88"/>
        <end position="98"/>
    </location>
</feature>
<evidence type="ECO:0000313" key="2">
    <source>
        <dbReference type="EMBL" id="CAA9487032.1"/>
    </source>
</evidence>
<gene>
    <name evidence="2" type="ORF">AVDCRST_MAG13-1516</name>
</gene>
<sequence>AARRRRGEHPDALRDVPRRRARRALALCHRRALHGGRARGRAAQPPRAARHRPRRPDGLDHLEHRAAARARVARDGPAVPDPPHVRGGPRDPHGDAHPHRQPARARGRPPRQRGGRLRPHRRPRHLRRLRDGRELRRRLGRRGVPGRRHRARGRGLPRRAHHPRREAAEDRPRPAAQRDRQEHGGRHPLRGDLRLRRAGRRHRPAPAGGARGGGRHHRHGRPGARDRPVHDGHRRARRPPHAQGAQAPARAPGRV</sequence>
<feature type="non-terminal residue" evidence="2">
    <location>
        <position position="255"/>
    </location>
</feature>
<keyword evidence="2" id="KW-0808">Transferase</keyword>
<feature type="compositionally biased region" description="Basic and acidic residues" evidence="1">
    <location>
        <begin position="55"/>
        <end position="66"/>
    </location>
</feature>
<protein>
    <submittedName>
        <fullName evidence="2">Pantothenate kinase type III, CoaX-like</fullName>
        <ecNumber evidence="2">2.7.1.33</ecNumber>
    </submittedName>
</protein>